<proteinExistence type="predicted"/>
<comment type="caution">
    <text evidence="1">The sequence shown here is derived from an EMBL/GenBank/DDBJ whole genome shotgun (WGS) entry which is preliminary data.</text>
</comment>
<evidence type="ECO:0000313" key="1">
    <source>
        <dbReference type="EMBL" id="MBL7628646.1"/>
    </source>
</evidence>
<accession>A0A937RMK7</accession>
<organism evidence="1 2">
    <name type="scientific">Frankia nepalensis</name>
    <dbReference type="NCBI Taxonomy" id="1836974"/>
    <lineage>
        <taxon>Bacteria</taxon>
        <taxon>Bacillati</taxon>
        <taxon>Actinomycetota</taxon>
        <taxon>Actinomycetes</taxon>
        <taxon>Frankiales</taxon>
        <taxon>Frankiaceae</taxon>
        <taxon>Frankia</taxon>
    </lineage>
</organism>
<dbReference type="AlphaFoldDB" id="A0A937RMK7"/>
<gene>
    <name evidence="1" type="ORF">I7412_16095</name>
</gene>
<dbReference type="EMBL" id="JAEACQ010000193">
    <property type="protein sequence ID" value="MBL7628646.1"/>
    <property type="molecule type" value="Genomic_DNA"/>
</dbReference>
<name>A0A937RMK7_9ACTN</name>
<reference evidence="1" key="1">
    <citation type="submission" date="2020-12" db="EMBL/GenBank/DDBJ databases">
        <title>Genomic characterization of non-nitrogen-fixing Frankia strains.</title>
        <authorList>
            <person name="Carlos-Shanley C."/>
            <person name="Guerra T."/>
            <person name="Hahn D."/>
        </authorList>
    </citation>
    <scope>NUCLEOTIDE SEQUENCE</scope>
    <source>
        <strain evidence="1">CN6</strain>
    </source>
</reference>
<protein>
    <submittedName>
        <fullName evidence="1">Uncharacterized protein</fullName>
    </submittedName>
</protein>
<evidence type="ECO:0000313" key="2">
    <source>
        <dbReference type="Proteomes" id="UP000604475"/>
    </source>
</evidence>
<dbReference type="Proteomes" id="UP000604475">
    <property type="component" value="Unassembled WGS sequence"/>
</dbReference>
<keyword evidence="2" id="KW-1185">Reference proteome</keyword>
<feature type="non-terminal residue" evidence="1">
    <location>
        <position position="46"/>
    </location>
</feature>
<sequence>MAGGEAVMVKPLATPSVGAAAGRSPAVAVAVAVPLYRAGAPGTPRP</sequence>